<organism evidence="2 3">
    <name type="scientific">Paractinoplanes durhamensis</name>
    <dbReference type="NCBI Taxonomy" id="113563"/>
    <lineage>
        <taxon>Bacteria</taxon>
        <taxon>Bacillati</taxon>
        <taxon>Actinomycetota</taxon>
        <taxon>Actinomycetes</taxon>
        <taxon>Micromonosporales</taxon>
        <taxon>Micromonosporaceae</taxon>
        <taxon>Paractinoplanes</taxon>
    </lineage>
</organism>
<evidence type="ECO:0000313" key="3">
    <source>
        <dbReference type="Proteomes" id="UP000637628"/>
    </source>
</evidence>
<dbReference type="Gene3D" id="3.40.630.30">
    <property type="match status" value="1"/>
</dbReference>
<dbReference type="RefSeq" id="WP_203727722.1">
    <property type="nucleotide sequence ID" value="NZ_BAAATX010000005.1"/>
</dbReference>
<dbReference type="CDD" id="cd04301">
    <property type="entry name" value="NAT_SF"/>
    <property type="match status" value="1"/>
</dbReference>
<keyword evidence="3" id="KW-1185">Reference proteome</keyword>
<proteinExistence type="predicted"/>
<dbReference type="PROSITE" id="PS51186">
    <property type="entry name" value="GNAT"/>
    <property type="match status" value="1"/>
</dbReference>
<gene>
    <name evidence="2" type="ORF">Adu01nite_33040</name>
</gene>
<reference evidence="2 3" key="1">
    <citation type="submission" date="2021-01" db="EMBL/GenBank/DDBJ databases">
        <title>Whole genome shotgun sequence of Actinoplanes durhamensis NBRC 14914.</title>
        <authorList>
            <person name="Komaki H."/>
            <person name="Tamura T."/>
        </authorList>
    </citation>
    <scope>NUCLEOTIDE SEQUENCE [LARGE SCALE GENOMIC DNA]</scope>
    <source>
        <strain evidence="2 3">NBRC 14914</strain>
    </source>
</reference>
<accession>A0ABQ3YWI6</accession>
<sequence>MSSVKARAYLGPEDLFAMQRIVQREWTTSNRWHIGDLAWQRPAMPDLRIALWDDAAWAWISAPARLEMQAPAELAGAVLTWFDEETGGGEQSVTIMDSDKAVIEELTAAGYHPVDGDFSRHCHRELDETLPAPVLPAGYQVRAVRPGELAARAAVHRAAWRPKRLGAMGVPPVDLGDGESGMTTARYADIIGHWPYRSDLDQVVEAPDGSLAGSALGWIDEVNRVALLEPVGVDPQHGRLGLGAAVSLACLHAMRAAGAELAVVCPRGDAGYPVPRRLYHAVGFHDAGRTVTYRRGQGSQS</sequence>
<feature type="domain" description="N-acetyltransferase" evidence="1">
    <location>
        <begin position="139"/>
        <end position="301"/>
    </location>
</feature>
<dbReference type="SUPFAM" id="SSF55729">
    <property type="entry name" value="Acyl-CoA N-acyltransferases (Nat)"/>
    <property type="match status" value="1"/>
</dbReference>
<dbReference type="InterPro" id="IPR016181">
    <property type="entry name" value="Acyl_CoA_acyltransferase"/>
</dbReference>
<protein>
    <recommendedName>
        <fullName evidence="1">N-acetyltransferase domain-containing protein</fullName>
    </recommendedName>
</protein>
<dbReference type="Proteomes" id="UP000637628">
    <property type="component" value="Unassembled WGS sequence"/>
</dbReference>
<evidence type="ECO:0000313" key="2">
    <source>
        <dbReference type="EMBL" id="GIE01954.1"/>
    </source>
</evidence>
<dbReference type="EMBL" id="BOML01000027">
    <property type="protein sequence ID" value="GIE01954.1"/>
    <property type="molecule type" value="Genomic_DNA"/>
</dbReference>
<dbReference type="InterPro" id="IPR000182">
    <property type="entry name" value="GNAT_dom"/>
</dbReference>
<comment type="caution">
    <text evidence="2">The sequence shown here is derived from an EMBL/GenBank/DDBJ whole genome shotgun (WGS) entry which is preliminary data.</text>
</comment>
<name>A0ABQ3YWI6_9ACTN</name>
<evidence type="ECO:0000259" key="1">
    <source>
        <dbReference type="PROSITE" id="PS51186"/>
    </source>
</evidence>